<name>A0A9W4X1K8_9GLOM</name>
<proteinExistence type="predicted"/>
<organism evidence="1 2">
    <name type="scientific">Funneliformis geosporum</name>
    <dbReference type="NCBI Taxonomy" id="1117311"/>
    <lineage>
        <taxon>Eukaryota</taxon>
        <taxon>Fungi</taxon>
        <taxon>Fungi incertae sedis</taxon>
        <taxon>Mucoromycota</taxon>
        <taxon>Glomeromycotina</taxon>
        <taxon>Glomeromycetes</taxon>
        <taxon>Glomerales</taxon>
        <taxon>Glomeraceae</taxon>
        <taxon>Funneliformis</taxon>
    </lineage>
</organism>
<comment type="caution">
    <text evidence="1">The sequence shown here is derived from an EMBL/GenBank/DDBJ whole genome shotgun (WGS) entry which is preliminary data.</text>
</comment>
<evidence type="ECO:0000313" key="2">
    <source>
        <dbReference type="Proteomes" id="UP001153678"/>
    </source>
</evidence>
<feature type="non-terminal residue" evidence="1">
    <location>
        <position position="237"/>
    </location>
</feature>
<dbReference type="AlphaFoldDB" id="A0A9W4X1K8"/>
<keyword evidence="2" id="KW-1185">Reference proteome</keyword>
<dbReference type="OrthoDB" id="2433702at2759"/>
<sequence length="237" mass="28064">EGETSCSNIPYEPSLLDNKLPIEKPSLWDDFLPTEDQIPNNIYQEFIEIIMEYQLSNSCGDRIIKLINNSQNSTDKNLLPKSIKEGRKFLDVNEFPYMKFKIVPITNFQDIDYNFHYQPIIHGIKMYMKLHQESFTDIELAELQAYITEFYQEFVTIFYDYLSSHCRIPKLHVLHYHELNVSKIESKVSQIKQDDDIHRLYKEGFDNLCAGFNEFLVENNITYDNEFGYFKIYSSVA</sequence>
<feature type="non-terminal residue" evidence="1">
    <location>
        <position position="1"/>
    </location>
</feature>
<reference evidence="1" key="1">
    <citation type="submission" date="2022-08" db="EMBL/GenBank/DDBJ databases">
        <authorList>
            <person name="Kallberg Y."/>
            <person name="Tangrot J."/>
            <person name="Rosling A."/>
        </authorList>
    </citation>
    <scope>NUCLEOTIDE SEQUENCE</scope>
    <source>
        <strain evidence="1">Wild A</strain>
    </source>
</reference>
<protein>
    <submittedName>
        <fullName evidence="1">7674_t:CDS:1</fullName>
    </submittedName>
</protein>
<gene>
    <name evidence="1" type="ORF">FWILDA_LOCUS17045</name>
</gene>
<evidence type="ECO:0000313" key="1">
    <source>
        <dbReference type="EMBL" id="CAI2195376.1"/>
    </source>
</evidence>
<accession>A0A9W4X1K8</accession>
<dbReference type="EMBL" id="CAMKVN010012357">
    <property type="protein sequence ID" value="CAI2195376.1"/>
    <property type="molecule type" value="Genomic_DNA"/>
</dbReference>
<dbReference type="Proteomes" id="UP001153678">
    <property type="component" value="Unassembled WGS sequence"/>
</dbReference>